<dbReference type="GO" id="GO:0015421">
    <property type="term" value="F:ABC-type oligopeptide transporter activity"/>
    <property type="evidence" value="ECO:0007669"/>
    <property type="project" value="TreeGrafter"/>
</dbReference>
<dbReference type="Pfam" id="PF00005">
    <property type="entry name" value="ABC_tran"/>
    <property type="match status" value="1"/>
</dbReference>
<proteinExistence type="predicted"/>
<evidence type="ECO:0000256" key="1">
    <source>
        <dbReference type="ARBA" id="ARBA00004651"/>
    </source>
</evidence>
<dbReference type="RefSeq" id="WP_281485633.1">
    <property type="nucleotide sequence ID" value="NZ_CP124543.1"/>
</dbReference>
<feature type="transmembrane region" description="Helical" evidence="11">
    <location>
        <begin position="603"/>
        <end position="625"/>
    </location>
</feature>
<feature type="transmembrane region" description="Helical" evidence="11">
    <location>
        <begin position="631"/>
        <end position="651"/>
    </location>
</feature>
<dbReference type="InterPro" id="IPR027417">
    <property type="entry name" value="P-loop_NTPase"/>
</dbReference>
<dbReference type="GO" id="GO:0005524">
    <property type="term" value="F:ATP binding"/>
    <property type="evidence" value="ECO:0007669"/>
    <property type="project" value="UniProtKB-KW"/>
</dbReference>
<evidence type="ECO:0000256" key="5">
    <source>
        <dbReference type="ARBA" id="ARBA00022741"/>
    </source>
</evidence>
<dbReference type="InterPro" id="IPR003439">
    <property type="entry name" value="ABC_transporter-like_ATP-bd"/>
</dbReference>
<dbReference type="PANTHER" id="PTHR43394:SF1">
    <property type="entry name" value="ATP-BINDING CASSETTE SUB-FAMILY B MEMBER 10, MITOCHONDRIAL"/>
    <property type="match status" value="1"/>
</dbReference>
<evidence type="ECO:0000256" key="11">
    <source>
        <dbReference type="SAM" id="Phobius"/>
    </source>
</evidence>
<dbReference type="Gene3D" id="2.60.120.10">
    <property type="entry name" value="Jelly Rolls"/>
    <property type="match status" value="1"/>
</dbReference>
<evidence type="ECO:0000256" key="9">
    <source>
        <dbReference type="ARBA" id="ARBA00022989"/>
    </source>
</evidence>
<dbReference type="GO" id="GO:0016887">
    <property type="term" value="F:ATP hydrolysis activity"/>
    <property type="evidence" value="ECO:0007669"/>
    <property type="project" value="InterPro"/>
</dbReference>
<dbReference type="Gene3D" id="3.90.70.10">
    <property type="entry name" value="Cysteine proteinases"/>
    <property type="match status" value="1"/>
</dbReference>
<keyword evidence="2" id="KW-0813">Transport</keyword>
<evidence type="ECO:0000256" key="2">
    <source>
        <dbReference type="ARBA" id="ARBA00022448"/>
    </source>
</evidence>
<dbReference type="PANTHER" id="PTHR43394">
    <property type="entry name" value="ATP-DEPENDENT PERMEASE MDL1, MITOCHONDRIAL"/>
    <property type="match status" value="1"/>
</dbReference>
<keyword evidence="5" id="KW-0547">Nucleotide-binding</keyword>
<dbReference type="InterPro" id="IPR039421">
    <property type="entry name" value="Type_1_exporter"/>
</dbReference>
<feature type="domain" description="Peptidase C39" evidence="14">
    <location>
        <begin position="345"/>
        <end position="464"/>
    </location>
</feature>
<sequence length="1049" mass="118071">MYPSSLLRVQRDLKKQTNNQKFLTPKAAIIRILQMFVGDTNLVSDFSQSWVVREFQLGDELTNYAVDNSSNLLYLVCQGRVRLLGFDTTVSREVSTQLLLAQQTFGADHLFCDQALPYRAIAAGESLVAQINITELQSWLQRLPHLESYLQQLAIERQTLLFFKSYTELRSLTSSTLRQLLPYLQPTKITAGSSLQEATSPTKGRFWLASGKVQTISAAAKPPHIGENWGYPHVKLPVGIAQTNLLVYRLAIEHWESVKEIAPQLFPDQDELVKEQQQPGTVSTDDRKPQILLPKLMDLPSRSSQLETPVSISTILEIPEIDFLTVENQRQSIFRFWRSYPFIQQQSSSDCGAACLAMVSQYWGKRLSLPTLRNLARVDRMGASLQGLAIAAQSLGYDVLPVRASLNKLELHPHPWIAHWQGIHYVVVWKIKGDRILISDPAIGKRWLPYRDFAASWTAYALVLNPTERFHLLKSEKVSLRRYWHILGRHRKLLRQLIFASLLVQVFGLATPLCTQVVIDQVIPLKDFATLNVVAIGLLCLSIWRNIITAQRQYLLGYLANHVDINLIGNFITHTLQLPLQFFASRQVQDIISRVQENRKIQLFLTHQVISASIDAFMAFIYLGLMADYNLQLTLLVLGWILPIVILTLGVSPAFKKASQEIFQESAGYNSLMVEMITGIATIKTAAAEQPVRRHWEKRLMRMLKARFQGQKLANRLQLTRSLINQVGNILVLWFGTSLVIEGQVSLGKFVALNMLTSNVMTSVLALVGLWDEFQQVQISLERVNDILTSEPEENPQKPLVVMPSVRGEVHFDNISFRYHPDQERNTLQNISFQVKPQQTIGIIGQSGSGKSTLVNLLAGLYRPHTGRILIDGYDIAGVSPGSLRSQLGLVLQEDLLFSGTILENITLYNSDLSLEDAIKAAKLADAHTFIQALPLGYNTQVGEGGLRLSDGQSQKIAIARALIRNPGILIFDEATNGLDAESERCFQENLARMSQQCTTFIISHRLFSVRHADHILVLDKGILIEQGNHQELMAIAGLYSHLAQLQFH</sequence>
<dbReference type="InterPro" id="IPR014710">
    <property type="entry name" value="RmlC-like_jellyroll"/>
</dbReference>
<keyword evidence="6" id="KW-0378">Hydrolase</keyword>
<dbReference type="CDD" id="cd02418">
    <property type="entry name" value="Peptidase_C39B"/>
    <property type="match status" value="1"/>
</dbReference>
<dbReference type="GO" id="GO:0008234">
    <property type="term" value="F:cysteine-type peptidase activity"/>
    <property type="evidence" value="ECO:0007669"/>
    <property type="project" value="UniProtKB-KW"/>
</dbReference>
<evidence type="ECO:0000256" key="10">
    <source>
        <dbReference type="ARBA" id="ARBA00023136"/>
    </source>
</evidence>
<evidence type="ECO:0000256" key="3">
    <source>
        <dbReference type="ARBA" id="ARBA00022475"/>
    </source>
</evidence>
<keyword evidence="10 11" id="KW-0472">Membrane</keyword>
<evidence type="ECO:0000259" key="14">
    <source>
        <dbReference type="PROSITE" id="PS50990"/>
    </source>
</evidence>
<dbReference type="SUPFAM" id="SSF51206">
    <property type="entry name" value="cAMP-binding domain-like"/>
    <property type="match status" value="1"/>
</dbReference>
<keyword evidence="16" id="KW-1185">Reference proteome</keyword>
<dbReference type="InterPro" id="IPR005074">
    <property type="entry name" value="Peptidase_C39"/>
</dbReference>
<evidence type="ECO:0000313" key="16">
    <source>
        <dbReference type="Proteomes" id="UP001223520"/>
    </source>
</evidence>
<dbReference type="EMBL" id="CP124543">
    <property type="protein sequence ID" value="WGV28408.1"/>
    <property type="molecule type" value="Genomic_DNA"/>
</dbReference>
<protein>
    <submittedName>
        <fullName evidence="15">Cysteine peptidase family C39 domain-containing protein</fullName>
    </submittedName>
</protein>
<dbReference type="SUPFAM" id="SSF90123">
    <property type="entry name" value="ABC transporter transmembrane region"/>
    <property type="match status" value="1"/>
</dbReference>
<dbReference type="PROSITE" id="PS50990">
    <property type="entry name" value="PEPTIDASE_C39"/>
    <property type="match status" value="1"/>
</dbReference>
<dbReference type="Pfam" id="PF03412">
    <property type="entry name" value="Peptidase_C39"/>
    <property type="match status" value="1"/>
</dbReference>
<keyword evidence="4 11" id="KW-0812">Transmembrane</keyword>
<evidence type="ECO:0000256" key="7">
    <source>
        <dbReference type="ARBA" id="ARBA00022807"/>
    </source>
</evidence>
<gene>
    <name evidence="15" type="ORF">QI031_13450</name>
</gene>
<keyword evidence="8" id="KW-0067">ATP-binding</keyword>
<dbReference type="CDD" id="cd18568">
    <property type="entry name" value="ABC_6TM_HetC_like"/>
    <property type="match status" value="1"/>
</dbReference>
<dbReference type="FunFam" id="3.40.50.300:FF:000221">
    <property type="entry name" value="Multidrug ABC transporter ATP-binding protein"/>
    <property type="match status" value="1"/>
</dbReference>
<evidence type="ECO:0000259" key="12">
    <source>
        <dbReference type="PROSITE" id="PS50893"/>
    </source>
</evidence>
<dbReference type="AlphaFoldDB" id="A0AAJ6NX83"/>
<organism evidence="15 16">
    <name type="scientific">Halotia branconii CENA392</name>
    <dbReference type="NCBI Taxonomy" id="1539056"/>
    <lineage>
        <taxon>Bacteria</taxon>
        <taxon>Bacillati</taxon>
        <taxon>Cyanobacteriota</taxon>
        <taxon>Cyanophyceae</taxon>
        <taxon>Nostocales</taxon>
        <taxon>Nodulariaceae</taxon>
        <taxon>Halotia</taxon>
    </lineage>
</organism>
<dbReference type="Pfam" id="PF00664">
    <property type="entry name" value="ABC_membrane"/>
    <property type="match status" value="1"/>
</dbReference>
<evidence type="ECO:0000259" key="13">
    <source>
        <dbReference type="PROSITE" id="PS50929"/>
    </source>
</evidence>
<dbReference type="InterPro" id="IPR036640">
    <property type="entry name" value="ABC1_TM_sf"/>
</dbReference>
<dbReference type="PROSITE" id="PS50929">
    <property type="entry name" value="ABC_TM1F"/>
    <property type="match status" value="1"/>
</dbReference>
<dbReference type="Proteomes" id="UP001223520">
    <property type="component" value="Chromosome"/>
</dbReference>
<feature type="domain" description="ABC transporter" evidence="12">
    <location>
        <begin position="810"/>
        <end position="1046"/>
    </location>
</feature>
<dbReference type="InterPro" id="IPR003593">
    <property type="entry name" value="AAA+_ATPase"/>
</dbReference>
<dbReference type="GO" id="GO:0006508">
    <property type="term" value="P:proteolysis"/>
    <property type="evidence" value="ECO:0007669"/>
    <property type="project" value="InterPro"/>
</dbReference>
<dbReference type="GO" id="GO:0005886">
    <property type="term" value="C:plasma membrane"/>
    <property type="evidence" value="ECO:0007669"/>
    <property type="project" value="UniProtKB-SubCell"/>
</dbReference>
<feature type="transmembrane region" description="Helical" evidence="11">
    <location>
        <begin position="525"/>
        <end position="544"/>
    </location>
</feature>
<feature type="transmembrane region" description="Helical" evidence="11">
    <location>
        <begin position="497"/>
        <end position="519"/>
    </location>
</feature>
<dbReference type="Gene3D" id="1.20.1560.10">
    <property type="entry name" value="ABC transporter type 1, transmembrane domain"/>
    <property type="match status" value="1"/>
</dbReference>
<accession>A0AAJ6NX83</accession>
<comment type="subcellular location">
    <subcellularLocation>
        <location evidence="1">Cell membrane</location>
        <topology evidence="1">Multi-pass membrane protein</topology>
    </subcellularLocation>
</comment>
<reference evidence="15 16" key="1">
    <citation type="journal article" date="2023" name="Limnol Oceanogr Lett">
        <title>Environmental adaptations by the intertidal Antarctic cyanobacterium Halotia branconii CENA392 as revealed using long-read genome sequencing.</title>
        <authorList>
            <person name="Dextro R.B."/>
            <person name="Delbaje E."/>
            <person name="Freitas P.N.N."/>
            <person name="Geraldes V."/>
            <person name="Pinto E."/>
            <person name="Long P.F."/>
            <person name="Fiore M.F."/>
        </authorList>
    </citation>
    <scope>NUCLEOTIDE SEQUENCE [LARGE SCALE GENOMIC DNA]</scope>
    <source>
        <strain evidence="15 16">CENA392</strain>
    </source>
</reference>
<dbReference type="InterPro" id="IPR011527">
    <property type="entry name" value="ABC1_TM_dom"/>
</dbReference>
<keyword evidence="7" id="KW-0788">Thiol protease</keyword>
<dbReference type="SMART" id="SM00382">
    <property type="entry name" value="AAA"/>
    <property type="match status" value="1"/>
</dbReference>
<evidence type="ECO:0000256" key="6">
    <source>
        <dbReference type="ARBA" id="ARBA00022801"/>
    </source>
</evidence>
<keyword evidence="9 11" id="KW-1133">Transmembrane helix</keyword>
<keyword evidence="7" id="KW-0645">Protease</keyword>
<dbReference type="PROSITE" id="PS50893">
    <property type="entry name" value="ABC_TRANSPORTER_2"/>
    <property type="match status" value="1"/>
</dbReference>
<evidence type="ECO:0000313" key="15">
    <source>
        <dbReference type="EMBL" id="WGV28408.1"/>
    </source>
</evidence>
<evidence type="ECO:0000256" key="4">
    <source>
        <dbReference type="ARBA" id="ARBA00022692"/>
    </source>
</evidence>
<feature type="domain" description="ABC transmembrane type-1" evidence="13">
    <location>
        <begin position="497"/>
        <end position="776"/>
    </location>
</feature>
<dbReference type="KEGG" id="hbq:QI031_13450"/>
<dbReference type="InterPro" id="IPR018490">
    <property type="entry name" value="cNMP-bd_dom_sf"/>
</dbReference>
<name>A0AAJ6NX83_9CYAN</name>
<evidence type="ECO:0000256" key="8">
    <source>
        <dbReference type="ARBA" id="ARBA00022840"/>
    </source>
</evidence>
<dbReference type="SUPFAM" id="SSF52540">
    <property type="entry name" value="P-loop containing nucleoside triphosphate hydrolases"/>
    <property type="match status" value="1"/>
</dbReference>
<dbReference type="Gene3D" id="3.40.50.300">
    <property type="entry name" value="P-loop containing nucleotide triphosphate hydrolases"/>
    <property type="match status" value="1"/>
</dbReference>
<keyword evidence="3" id="KW-1003">Cell membrane</keyword>